<keyword evidence="1" id="KW-0238">DNA-binding</keyword>
<dbReference type="GO" id="GO:0005829">
    <property type="term" value="C:cytosol"/>
    <property type="evidence" value="ECO:0007669"/>
    <property type="project" value="TreeGrafter"/>
</dbReference>
<name>A0A839Z8S4_9HYPH</name>
<dbReference type="SUPFAM" id="SSF47413">
    <property type="entry name" value="lambda repressor-like DNA-binding domains"/>
    <property type="match status" value="1"/>
</dbReference>
<dbReference type="CDD" id="cd02209">
    <property type="entry name" value="cupin_XRE_C"/>
    <property type="match status" value="1"/>
</dbReference>
<feature type="domain" description="HTH cro/C1-type" evidence="3">
    <location>
        <begin position="74"/>
        <end position="128"/>
    </location>
</feature>
<dbReference type="GO" id="GO:0003700">
    <property type="term" value="F:DNA-binding transcription factor activity"/>
    <property type="evidence" value="ECO:0007669"/>
    <property type="project" value="TreeGrafter"/>
</dbReference>
<dbReference type="InterPro" id="IPR014710">
    <property type="entry name" value="RmlC-like_jellyroll"/>
</dbReference>
<dbReference type="GO" id="GO:0003677">
    <property type="term" value="F:DNA binding"/>
    <property type="evidence" value="ECO:0007669"/>
    <property type="project" value="UniProtKB-KW"/>
</dbReference>
<keyword evidence="5" id="KW-1185">Reference proteome</keyword>
<evidence type="ECO:0000313" key="4">
    <source>
        <dbReference type="EMBL" id="MBB3769947.1"/>
    </source>
</evidence>
<dbReference type="Proteomes" id="UP000533469">
    <property type="component" value="Unassembled WGS sequence"/>
</dbReference>
<dbReference type="InterPro" id="IPR011051">
    <property type="entry name" value="RmlC_Cupin_sf"/>
</dbReference>
<accession>A0A839Z8S4</accession>
<comment type="caution">
    <text evidence="4">The sequence shown here is derived from an EMBL/GenBank/DDBJ whole genome shotgun (WGS) entry which is preliminary data.</text>
</comment>
<dbReference type="SMART" id="SM00530">
    <property type="entry name" value="HTH_XRE"/>
    <property type="match status" value="1"/>
</dbReference>
<dbReference type="RefSeq" id="WP_246339768.1">
    <property type="nucleotide sequence ID" value="NZ_JACICD010000001.1"/>
</dbReference>
<dbReference type="Pfam" id="PF01381">
    <property type="entry name" value="HTH_3"/>
    <property type="match status" value="1"/>
</dbReference>
<dbReference type="EMBL" id="JACICD010000001">
    <property type="protein sequence ID" value="MBB3769947.1"/>
    <property type="molecule type" value="Genomic_DNA"/>
</dbReference>
<proteinExistence type="predicted"/>
<feature type="region of interest" description="Disordered" evidence="2">
    <location>
        <begin position="1"/>
        <end position="59"/>
    </location>
</feature>
<gene>
    <name evidence="4" type="ORF">FHS55_000533</name>
</gene>
<evidence type="ECO:0000256" key="2">
    <source>
        <dbReference type="SAM" id="MobiDB-lite"/>
    </source>
</evidence>
<dbReference type="CDD" id="cd00093">
    <property type="entry name" value="HTH_XRE"/>
    <property type="match status" value="1"/>
</dbReference>
<evidence type="ECO:0000256" key="1">
    <source>
        <dbReference type="ARBA" id="ARBA00023125"/>
    </source>
</evidence>
<dbReference type="PANTHER" id="PTHR46797:SF1">
    <property type="entry name" value="METHYLPHOSPHONATE SYNTHASE"/>
    <property type="match status" value="1"/>
</dbReference>
<dbReference type="PROSITE" id="PS50943">
    <property type="entry name" value="HTH_CROC1"/>
    <property type="match status" value="1"/>
</dbReference>
<dbReference type="SUPFAM" id="SSF51182">
    <property type="entry name" value="RmlC-like cupins"/>
    <property type="match status" value="1"/>
</dbReference>
<dbReference type="InterPro" id="IPR050807">
    <property type="entry name" value="TransReg_Diox_bact_type"/>
</dbReference>
<dbReference type="AlphaFoldDB" id="A0A839Z8S4"/>
<dbReference type="InterPro" id="IPR010982">
    <property type="entry name" value="Lambda_DNA-bd_dom_sf"/>
</dbReference>
<dbReference type="Gene3D" id="2.60.120.10">
    <property type="entry name" value="Jelly Rolls"/>
    <property type="match status" value="1"/>
</dbReference>
<sequence>MRMPLRTLTRPAESPPAPAESETRADGAPAVNGKAPARSPVEALPGTGEEGLPTGSNAPRAASLTVEQAIGAQIRQHRKTLDITSAELAATARISPGMISKIENGQISSSLATLTALASALNVPIASLFAGYDDRRDCSFVKAGQGALIERRGTKAGHIYELLGHSLGAGVMIEPFLITLTEEAAPYSAFRHAGVELIYMLGGCVGYRHGDRIYQLEPGDTLFFDASAQHGPEELISVPATYLSIIVYPKE</sequence>
<evidence type="ECO:0000313" key="5">
    <source>
        <dbReference type="Proteomes" id="UP000533469"/>
    </source>
</evidence>
<dbReference type="PANTHER" id="PTHR46797">
    <property type="entry name" value="HTH-TYPE TRANSCRIPTIONAL REGULATOR"/>
    <property type="match status" value="1"/>
</dbReference>
<dbReference type="Gene3D" id="1.10.260.40">
    <property type="entry name" value="lambda repressor-like DNA-binding domains"/>
    <property type="match status" value="1"/>
</dbReference>
<evidence type="ECO:0000259" key="3">
    <source>
        <dbReference type="PROSITE" id="PS50943"/>
    </source>
</evidence>
<organism evidence="4 5">
    <name type="scientific">Ancylobacter tetraedralis</name>
    <dbReference type="NCBI Taxonomy" id="217068"/>
    <lineage>
        <taxon>Bacteria</taxon>
        <taxon>Pseudomonadati</taxon>
        <taxon>Pseudomonadota</taxon>
        <taxon>Alphaproteobacteria</taxon>
        <taxon>Hyphomicrobiales</taxon>
        <taxon>Xanthobacteraceae</taxon>
        <taxon>Ancylobacter</taxon>
    </lineage>
</organism>
<protein>
    <submittedName>
        <fullName evidence="4">Transcriptional regulator with XRE-family HTH domain</fullName>
    </submittedName>
</protein>
<dbReference type="InterPro" id="IPR001387">
    <property type="entry name" value="Cro/C1-type_HTH"/>
</dbReference>
<reference evidence="4 5" key="1">
    <citation type="submission" date="2020-08" db="EMBL/GenBank/DDBJ databases">
        <title>Genomic Encyclopedia of Type Strains, Phase IV (KMG-IV): sequencing the most valuable type-strain genomes for metagenomic binning, comparative biology and taxonomic classification.</title>
        <authorList>
            <person name="Goeker M."/>
        </authorList>
    </citation>
    <scope>NUCLEOTIDE SEQUENCE [LARGE SCALE GENOMIC DNA]</scope>
    <source>
        <strain evidence="4 5">DSM 5895</strain>
    </source>
</reference>